<evidence type="ECO:0000313" key="2">
    <source>
        <dbReference type="Proteomes" id="UP000176236"/>
    </source>
</evidence>
<reference evidence="1 2" key="1">
    <citation type="journal article" date="2016" name="Appl. Microbiol. Biotechnol.">
        <title>Adhesion of the genome-sequenced Lactococcus lactis subsp. cremoris IBB477 strain is mediated by specific molecular determinants.</title>
        <authorList>
            <person name="Radziwill-Bienkowska J.M."/>
            <person name="Le D.T."/>
            <person name="Szczesny P."/>
            <person name="Duviau M.P."/>
            <person name="Aleksandrzak-Piekarczyk T."/>
            <person name="Loubiere P."/>
            <person name="Mercier-Bonin M."/>
            <person name="Bardowski J.K."/>
            <person name="Kowalczyk M."/>
        </authorList>
    </citation>
    <scope>NUCLEOTIDE SEQUENCE [LARGE SCALE GENOMIC DNA]</scope>
    <source>
        <strain evidence="1 2">IBB477</strain>
    </source>
</reference>
<comment type="caution">
    <text evidence="1">The sequence shown here is derived from an EMBL/GenBank/DDBJ whole genome shotgun (WGS) entry which is preliminary data.</text>
</comment>
<dbReference type="RefSeq" id="WP_046124379.1">
    <property type="nucleotide sequence ID" value="NZ_CM007353.1"/>
</dbReference>
<protein>
    <recommendedName>
        <fullName evidence="3">Phage gp6-like head-tail connector protein</fullName>
    </recommendedName>
</protein>
<sequence>MDEDSILNLVKAVLGYRSTVRDELLKVIIKGVISELEKTIGIELDESNDEHFMFIVDLVAFRYKHQGGETMPRNLEYRLRNLIIKYRGKNDVG</sequence>
<dbReference type="EMBL" id="JMMZ01000023">
    <property type="protein sequence ID" value="OEU39481.1"/>
    <property type="molecule type" value="Genomic_DNA"/>
</dbReference>
<organism evidence="1 2">
    <name type="scientific">Lactococcus cremoris subsp. cremoris IBB477</name>
    <dbReference type="NCBI Taxonomy" id="1449093"/>
    <lineage>
        <taxon>Bacteria</taxon>
        <taxon>Bacillati</taxon>
        <taxon>Bacillota</taxon>
        <taxon>Bacilli</taxon>
        <taxon>Lactobacillales</taxon>
        <taxon>Streptococcaceae</taxon>
        <taxon>Lactococcus</taxon>
        <taxon>Lactococcus cremoris subsp. cremoris</taxon>
    </lineage>
</organism>
<accession>A0A1E7G3H6</accession>
<gene>
    <name evidence="1" type="ORF">AJ89_08315</name>
</gene>
<dbReference type="Proteomes" id="UP000176236">
    <property type="component" value="Chromosome"/>
</dbReference>
<name>A0A1E7G3H6_LACLC</name>
<proteinExistence type="predicted"/>
<evidence type="ECO:0000313" key="1">
    <source>
        <dbReference type="EMBL" id="OEU39481.1"/>
    </source>
</evidence>
<dbReference type="AlphaFoldDB" id="A0A1E7G3H6"/>
<evidence type="ECO:0008006" key="3">
    <source>
        <dbReference type="Google" id="ProtNLM"/>
    </source>
</evidence>